<dbReference type="Proteomes" id="UP000552309">
    <property type="component" value="Unassembled WGS sequence"/>
</dbReference>
<accession>A0AB73HBV3</accession>
<sequence length="64" mass="7226">MEEKKELLEGMLLISKDNKGSLKPVDVFLANEECATNTQQDCEQKVIAVSNEKNKIIMEDGEKK</sequence>
<reference evidence="1 2" key="1">
    <citation type="submission" date="2020-03" db="EMBL/GenBank/DDBJ databases">
        <title>Soil Listeria distribution.</title>
        <authorList>
            <person name="Liao J."/>
            <person name="Wiedmann M."/>
        </authorList>
    </citation>
    <scope>NUCLEOTIDE SEQUENCE [LARGE SCALE GENOMIC DNA]</scope>
    <source>
        <strain evidence="1 2">FSL L7-0297</strain>
    </source>
</reference>
<dbReference type="EMBL" id="JAARXV010000008">
    <property type="protein sequence ID" value="MBC2143406.1"/>
    <property type="molecule type" value="Genomic_DNA"/>
</dbReference>
<comment type="caution">
    <text evidence="1">The sequence shown here is derived from an EMBL/GenBank/DDBJ whole genome shotgun (WGS) entry which is preliminary data.</text>
</comment>
<dbReference type="AlphaFoldDB" id="A0AB73HBV3"/>
<evidence type="ECO:0000313" key="2">
    <source>
        <dbReference type="Proteomes" id="UP000552309"/>
    </source>
</evidence>
<gene>
    <name evidence="1" type="ORF">HCA89_13910</name>
</gene>
<evidence type="ECO:0000313" key="1">
    <source>
        <dbReference type="EMBL" id="MBC2143406.1"/>
    </source>
</evidence>
<proteinExistence type="predicted"/>
<protein>
    <submittedName>
        <fullName evidence="1">Uncharacterized protein</fullName>
    </submittedName>
</protein>
<organism evidence="1 2">
    <name type="scientific">Listeria innocua</name>
    <dbReference type="NCBI Taxonomy" id="1642"/>
    <lineage>
        <taxon>Bacteria</taxon>
        <taxon>Bacillati</taxon>
        <taxon>Bacillota</taxon>
        <taxon>Bacilli</taxon>
        <taxon>Bacillales</taxon>
        <taxon>Listeriaceae</taxon>
        <taxon>Listeria</taxon>
    </lineage>
</organism>
<name>A0AB73HBV3_LISIO</name>
<dbReference type="RefSeq" id="WP_185481721.1">
    <property type="nucleotide sequence ID" value="NZ_JAARWL010000001.1"/>
</dbReference>